<evidence type="ECO:0000256" key="1">
    <source>
        <dbReference type="SAM" id="MobiDB-lite"/>
    </source>
</evidence>
<accession>A0A6L2MC55</accession>
<proteinExistence type="predicted"/>
<dbReference type="EMBL" id="BKCJ010006089">
    <property type="protein sequence ID" value="GEU70302.1"/>
    <property type="molecule type" value="Genomic_DNA"/>
</dbReference>
<sequence length="302" mass="34432">ANGVCLSWGKMVEVRGVAGEWCEGGGVEGKTGESGVKGMARKPVRSATVQVFKRGGTTKVIDKKEKELWVELKRLYEPDSRDPLWALQRYMHDPLVWRLYDTCGVHHVSTERGHEIFMLVEKDYSLTKGLTTLMLVADALAEYKANKSSRNGDDSHDSGSGRRTERATRGCTYSDFLKCQPLNFKVKNVGHDDAYGMPWKILMKMMTAKYYLRSEIKKLEIKIWNLKVKGTDVVSYTQRFQELPLMCRRMFLEESDVVEKYVGGLFGMIQGSVMASKPKIMQDAIEFANELMDQKIRTFAKR</sequence>
<feature type="compositionally biased region" description="Basic and acidic residues" evidence="1">
    <location>
        <begin position="150"/>
        <end position="166"/>
    </location>
</feature>
<dbReference type="Pfam" id="PF03732">
    <property type="entry name" value="Retrotrans_gag"/>
    <property type="match status" value="1"/>
</dbReference>
<feature type="region of interest" description="Disordered" evidence="1">
    <location>
        <begin position="147"/>
        <end position="166"/>
    </location>
</feature>
<keyword evidence="3" id="KW-0808">Transferase</keyword>
<dbReference type="InterPro" id="IPR005162">
    <property type="entry name" value="Retrotrans_gag_dom"/>
</dbReference>
<feature type="non-terminal residue" evidence="3">
    <location>
        <position position="1"/>
    </location>
</feature>
<keyword evidence="3" id="KW-0695">RNA-directed DNA polymerase</keyword>
<name>A0A6L2MC55_TANCI</name>
<reference evidence="3" key="1">
    <citation type="journal article" date="2019" name="Sci. Rep.">
        <title>Draft genome of Tanacetum cinerariifolium, the natural source of mosquito coil.</title>
        <authorList>
            <person name="Yamashiro T."/>
            <person name="Shiraishi A."/>
            <person name="Satake H."/>
            <person name="Nakayama K."/>
        </authorList>
    </citation>
    <scope>NUCLEOTIDE SEQUENCE</scope>
</reference>
<keyword evidence="3" id="KW-0548">Nucleotidyltransferase</keyword>
<evidence type="ECO:0000259" key="2">
    <source>
        <dbReference type="Pfam" id="PF03732"/>
    </source>
</evidence>
<protein>
    <submittedName>
        <fullName evidence="3">Reverse transcriptase domain-containing protein</fullName>
    </submittedName>
</protein>
<dbReference type="AlphaFoldDB" id="A0A6L2MC55"/>
<organism evidence="3">
    <name type="scientific">Tanacetum cinerariifolium</name>
    <name type="common">Dalmatian daisy</name>
    <name type="synonym">Chrysanthemum cinerariifolium</name>
    <dbReference type="NCBI Taxonomy" id="118510"/>
    <lineage>
        <taxon>Eukaryota</taxon>
        <taxon>Viridiplantae</taxon>
        <taxon>Streptophyta</taxon>
        <taxon>Embryophyta</taxon>
        <taxon>Tracheophyta</taxon>
        <taxon>Spermatophyta</taxon>
        <taxon>Magnoliopsida</taxon>
        <taxon>eudicotyledons</taxon>
        <taxon>Gunneridae</taxon>
        <taxon>Pentapetalae</taxon>
        <taxon>asterids</taxon>
        <taxon>campanulids</taxon>
        <taxon>Asterales</taxon>
        <taxon>Asteraceae</taxon>
        <taxon>Asteroideae</taxon>
        <taxon>Anthemideae</taxon>
        <taxon>Anthemidinae</taxon>
        <taxon>Tanacetum</taxon>
    </lineage>
</organism>
<evidence type="ECO:0000313" key="3">
    <source>
        <dbReference type="EMBL" id="GEU70302.1"/>
    </source>
</evidence>
<gene>
    <name evidence="3" type="ORF">Tci_042280</name>
</gene>
<feature type="domain" description="Retrotransposon gag" evidence="2">
    <location>
        <begin position="197"/>
        <end position="265"/>
    </location>
</feature>
<comment type="caution">
    <text evidence="3">The sequence shown here is derived from an EMBL/GenBank/DDBJ whole genome shotgun (WGS) entry which is preliminary data.</text>
</comment>
<dbReference type="GO" id="GO:0003964">
    <property type="term" value="F:RNA-directed DNA polymerase activity"/>
    <property type="evidence" value="ECO:0007669"/>
    <property type="project" value="UniProtKB-KW"/>
</dbReference>